<dbReference type="AlphaFoldDB" id="A0A0L6UA33"/>
<organism evidence="2 3">
    <name type="scientific">Puccinia sorghi</name>
    <dbReference type="NCBI Taxonomy" id="27349"/>
    <lineage>
        <taxon>Eukaryota</taxon>
        <taxon>Fungi</taxon>
        <taxon>Dikarya</taxon>
        <taxon>Basidiomycota</taxon>
        <taxon>Pucciniomycotina</taxon>
        <taxon>Pucciniomycetes</taxon>
        <taxon>Pucciniales</taxon>
        <taxon>Pucciniaceae</taxon>
        <taxon>Puccinia</taxon>
    </lineage>
</organism>
<dbReference type="Proteomes" id="UP000037035">
    <property type="component" value="Unassembled WGS sequence"/>
</dbReference>
<protein>
    <submittedName>
        <fullName evidence="2">Uncharacterized protein</fullName>
    </submittedName>
</protein>
<dbReference type="OrthoDB" id="2536450at2759"/>
<name>A0A0L6UA33_9BASI</name>
<evidence type="ECO:0000313" key="3">
    <source>
        <dbReference type="Proteomes" id="UP000037035"/>
    </source>
</evidence>
<dbReference type="PANTHER" id="PTHR34862:SF1">
    <property type="entry name" value="SPARK DOMAIN-CONTAINING PROTEIN"/>
    <property type="match status" value="1"/>
</dbReference>
<feature type="compositionally biased region" description="Pro residues" evidence="1">
    <location>
        <begin position="301"/>
        <end position="314"/>
    </location>
</feature>
<evidence type="ECO:0000256" key="1">
    <source>
        <dbReference type="SAM" id="MobiDB-lite"/>
    </source>
</evidence>
<keyword evidence="3" id="KW-1185">Reference proteome</keyword>
<comment type="caution">
    <text evidence="2">The sequence shown here is derived from an EMBL/GenBank/DDBJ whole genome shotgun (WGS) entry which is preliminary data.</text>
</comment>
<dbReference type="PANTHER" id="PTHR34862">
    <property type="entry name" value="SPARK DOMAIN-CONTAINING PROTEIN"/>
    <property type="match status" value="1"/>
</dbReference>
<feature type="region of interest" description="Disordered" evidence="1">
    <location>
        <begin position="288"/>
        <end position="314"/>
    </location>
</feature>
<dbReference type="EMBL" id="LAVV01013682">
    <property type="protein sequence ID" value="KNZ45393.1"/>
    <property type="molecule type" value="Genomic_DNA"/>
</dbReference>
<accession>A0A0L6UA33</accession>
<gene>
    <name evidence="2" type="ORF">VP01_816g2</name>
</gene>
<proteinExistence type="predicted"/>
<evidence type="ECO:0000313" key="2">
    <source>
        <dbReference type="EMBL" id="KNZ45393.1"/>
    </source>
</evidence>
<reference evidence="2 3" key="1">
    <citation type="submission" date="2015-08" db="EMBL/GenBank/DDBJ databases">
        <title>Next Generation Sequencing and Analysis of the Genome of Puccinia sorghi L Schw, the Causal Agent of Maize Common Rust.</title>
        <authorList>
            <person name="Rochi L."/>
            <person name="Burguener G."/>
            <person name="Darino M."/>
            <person name="Turjanski A."/>
            <person name="Kreff E."/>
            <person name="Dieguez M.J."/>
            <person name="Sacco F."/>
        </authorList>
    </citation>
    <scope>NUCLEOTIDE SEQUENCE [LARGE SCALE GENOMIC DNA]</scope>
    <source>
        <strain evidence="2 3">RO10H11247</strain>
    </source>
</reference>
<dbReference type="VEuPathDB" id="FungiDB:VP01_816g2"/>
<sequence length="314" mass="33467">MANITLEYNPVAARHQKSDPTGMEFTLGLKTILVSLIAIHAGMAYPQGNQSRSQAVEQALSPAPKSASVVVKKHGAKLSAACELAAASLLSGEFASCADIIGLVSLVGHKDSIVPPIVRWVSGVCGATQCSKQGLASASQRVKMGCATDMKEGSLTALAIYSIISHYDGFTLHSIQGKRDVLSALSTTKYRGSKRPENPLQGIVSLMTGAITKTDLDVLSVPKETFCNECGHAIVTQSATMVDAIRKDREIPTFHQNTTESVHQISEMCGAAAFEDRKLPHNIHVAAPHKSHQHPQMKSPPFFPSPPSPSAHQE</sequence>